<dbReference type="RefSeq" id="WP_101540733.1">
    <property type="nucleotide sequence ID" value="NZ_PKGS01000006.1"/>
</dbReference>
<evidence type="ECO:0000259" key="9">
    <source>
        <dbReference type="PROSITE" id="PS50146"/>
    </source>
</evidence>
<dbReference type="InterPro" id="IPR017438">
    <property type="entry name" value="ATP-NAD_kinase_N"/>
</dbReference>
<dbReference type="NCBIfam" id="TIGR00147">
    <property type="entry name" value="YegS/Rv2252/BmrU family lipid kinase"/>
    <property type="match status" value="1"/>
</dbReference>
<organism evidence="10 11">
    <name type="scientific">Anaerococcus octavius</name>
    <dbReference type="NCBI Taxonomy" id="54007"/>
    <lineage>
        <taxon>Bacteria</taxon>
        <taxon>Bacillati</taxon>
        <taxon>Bacillota</taxon>
        <taxon>Tissierellia</taxon>
        <taxon>Tissierellales</taxon>
        <taxon>Peptoniphilaceae</taxon>
        <taxon>Anaerococcus</taxon>
    </lineage>
</organism>
<evidence type="ECO:0000256" key="4">
    <source>
        <dbReference type="ARBA" id="ARBA00022723"/>
    </source>
</evidence>
<keyword evidence="8" id="KW-1208">Phospholipid metabolism</keyword>
<comment type="similarity">
    <text evidence="2">Belongs to the diacylglycerol/lipid kinase family.</text>
</comment>
<dbReference type="GO" id="GO:0008654">
    <property type="term" value="P:phospholipid biosynthetic process"/>
    <property type="evidence" value="ECO:0007669"/>
    <property type="project" value="UniProtKB-KW"/>
</dbReference>
<dbReference type="InterPro" id="IPR005218">
    <property type="entry name" value="Diacylglycerol/lipid_kinase"/>
</dbReference>
<evidence type="ECO:0000313" key="10">
    <source>
        <dbReference type="EMBL" id="PKZ15715.1"/>
    </source>
</evidence>
<evidence type="ECO:0000256" key="2">
    <source>
        <dbReference type="ARBA" id="ARBA00005983"/>
    </source>
</evidence>
<dbReference type="GO" id="GO:0046872">
    <property type="term" value="F:metal ion binding"/>
    <property type="evidence" value="ECO:0007669"/>
    <property type="project" value="UniProtKB-KW"/>
</dbReference>
<dbReference type="SMART" id="SM00046">
    <property type="entry name" value="DAGKc"/>
    <property type="match status" value="1"/>
</dbReference>
<keyword evidence="3" id="KW-0444">Lipid biosynthesis</keyword>
<dbReference type="EMBL" id="PKGS01000006">
    <property type="protein sequence ID" value="PKZ15715.1"/>
    <property type="molecule type" value="Genomic_DNA"/>
</dbReference>
<keyword evidence="11" id="KW-1185">Reference proteome</keyword>
<dbReference type="SUPFAM" id="SSF111331">
    <property type="entry name" value="NAD kinase/diacylglycerol kinase-like"/>
    <property type="match status" value="1"/>
</dbReference>
<evidence type="ECO:0000256" key="6">
    <source>
        <dbReference type="ARBA" id="ARBA00023098"/>
    </source>
</evidence>
<keyword evidence="10" id="KW-0808">Transferase</keyword>
<gene>
    <name evidence="10" type="ORF">CYJ34_07895</name>
</gene>
<dbReference type="PROSITE" id="PS50146">
    <property type="entry name" value="DAGK"/>
    <property type="match status" value="1"/>
</dbReference>
<keyword evidence="6" id="KW-0443">Lipid metabolism</keyword>
<evidence type="ECO:0000313" key="11">
    <source>
        <dbReference type="Proteomes" id="UP000234335"/>
    </source>
</evidence>
<dbReference type="Pfam" id="PF00781">
    <property type="entry name" value="DAGK_cat"/>
    <property type="match status" value="1"/>
</dbReference>
<dbReference type="Proteomes" id="UP000234335">
    <property type="component" value="Unassembled WGS sequence"/>
</dbReference>
<evidence type="ECO:0000256" key="3">
    <source>
        <dbReference type="ARBA" id="ARBA00022516"/>
    </source>
</evidence>
<keyword evidence="4" id="KW-0479">Metal-binding</keyword>
<sequence length="301" mass="33134">MKDALFVYNPNSGQKIINEHLPWIVDYLSEREYLTSIYATQSPRDASEIVSNLGYRFDEIIVGGGDGTLDEVISAVCKVKINPLVGYIPTGSTNDFSKSLNIPADVEKATKVATRGYKKDIDIGNIDGKYFVYVAAFGTIAEVSYNTGQDVKNIFGRSAYIFEGLKQTLPLVNIPTYKMEVAIDGETIAGEFIHFMVTNSVSVGGFVGITGQNVGLSDGIFELTMVKRPQSLADVNKIIFGLTNRKENDMLILRQGSEFIVKTDQKVAWSLDGEYGGTTTLADIKVLKEKIKIRTGLRDKI</sequence>
<comment type="caution">
    <text evidence="10">The sequence shown here is derived from an EMBL/GenBank/DDBJ whole genome shotgun (WGS) entry which is preliminary data.</text>
</comment>
<dbReference type="PANTHER" id="PTHR12358">
    <property type="entry name" value="SPHINGOSINE KINASE"/>
    <property type="match status" value="1"/>
</dbReference>
<accession>A0A2I1M6H2</accession>
<name>A0A2I1M6H2_9FIRM</name>
<proteinExistence type="inferred from homology"/>
<evidence type="ECO:0000256" key="8">
    <source>
        <dbReference type="ARBA" id="ARBA00023264"/>
    </source>
</evidence>
<dbReference type="PANTHER" id="PTHR12358:SF106">
    <property type="entry name" value="LIPID KINASE YEGS"/>
    <property type="match status" value="1"/>
</dbReference>
<evidence type="ECO:0000256" key="7">
    <source>
        <dbReference type="ARBA" id="ARBA00023209"/>
    </source>
</evidence>
<keyword evidence="10" id="KW-0418">Kinase</keyword>
<dbReference type="Gene3D" id="2.60.200.40">
    <property type="match status" value="1"/>
</dbReference>
<dbReference type="InterPro" id="IPR001206">
    <property type="entry name" value="Diacylglycerol_kinase_cat_dom"/>
</dbReference>
<evidence type="ECO:0000256" key="5">
    <source>
        <dbReference type="ARBA" id="ARBA00022842"/>
    </source>
</evidence>
<keyword evidence="7" id="KW-0594">Phospholipid biosynthesis</keyword>
<feature type="domain" description="DAGKc" evidence="9">
    <location>
        <begin position="1"/>
        <end position="130"/>
    </location>
</feature>
<dbReference type="InterPro" id="IPR050187">
    <property type="entry name" value="Lipid_Phosphate_FormReg"/>
</dbReference>
<evidence type="ECO:0000256" key="1">
    <source>
        <dbReference type="ARBA" id="ARBA00001946"/>
    </source>
</evidence>
<dbReference type="InterPro" id="IPR016064">
    <property type="entry name" value="NAD/diacylglycerol_kinase_sf"/>
</dbReference>
<protein>
    <submittedName>
        <fullName evidence="10">Diacylglycerol kinase</fullName>
    </submittedName>
</protein>
<reference evidence="10 11" key="1">
    <citation type="submission" date="2017-12" db="EMBL/GenBank/DDBJ databases">
        <title>Phylogenetic diversity of female urinary microbiome.</title>
        <authorList>
            <person name="Thomas-White K."/>
            <person name="Wolfe A.J."/>
        </authorList>
    </citation>
    <scope>NUCLEOTIDE SEQUENCE [LARGE SCALE GENOMIC DNA]</scope>
    <source>
        <strain evidence="10 11">UMB0119</strain>
    </source>
</reference>
<dbReference type="Gene3D" id="3.40.50.10330">
    <property type="entry name" value="Probable inorganic polyphosphate/atp-NAD kinase, domain 1"/>
    <property type="match status" value="1"/>
</dbReference>
<keyword evidence="5" id="KW-0460">Magnesium</keyword>
<dbReference type="GO" id="GO:0005886">
    <property type="term" value="C:plasma membrane"/>
    <property type="evidence" value="ECO:0007669"/>
    <property type="project" value="TreeGrafter"/>
</dbReference>
<dbReference type="GO" id="GO:0005524">
    <property type="term" value="F:ATP binding"/>
    <property type="evidence" value="ECO:0007669"/>
    <property type="project" value="InterPro"/>
</dbReference>
<comment type="cofactor">
    <cofactor evidence="1">
        <name>Mg(2+)</name>
        <dbReference type="ChEBI" id="CHEBI:18420"/>
    </cofactor>
</comment>
<dbReference type="GO" id="GO:0004143">
    <property type="term" value="F:ATP-dependent diacylglycerol kinase activity"/>
    <property type="evidence" value="ECO:0007669"/>
    <property type="project" value="TreeGrafter"/>
</dbReference>
<dbReference type="AlphaFoldDB" id="A0A2I1M6H2"/>